<sequence length="352" mass="36861">MTRTEGMAWGVAVLAGLGVLGGLVWRPHAVYGPWLAACAAWLGWPLGSMALILVHALTGGRWGEILRPALRAGVATLPLGVPALAILLAGAGDLYPWLHAGDVAWNANRFYLNAPFALARIAVYAVVWGGLGALCLRGRGLARIAPAGLILLALTFSFAAIDLTESLDPRFSSSAYGLIASAGAGLLALALGLLLALLEGGPRPDREAMRDLARLLLGLTVVWAYLDFMQFLIVWQSNLPIEAAWYGRRLHGGWGAVAAGIVLLHFLLPFVLLMLAPLQTKRPVILGAAGVLVVMEIMRNLWLVLPGRASVSVMLTGASLLVFAAAGVALGIRSMVRAGMAPGDMTPGGAHA</sequence>
<protein>
    <submittedName>
        <fullName evidence="2">Uncharacterized protein</fullName>
    </submittedName>
</protein>
<evidence type="ECO:0000256" key="1">
    <source>
        <dbReference type="SAM" id="Phobius"/>
    </source>
</evidence>
<organism evidence="2 3">
    <name type="scientific">Gluconacetobacter tumulisoli</name>
    <dbReference type="NCBI Taxonomy" id="1286189"/>
    <lineage>
        <taxon>Bacteria</taxon>
        <taxon>Pseudomonadati</taxon>
        <taxon>Pseudomonadota</taxon>
        <taxon>Alphaproteobacteria</taxon>
        <taxon>Acetobacterales</taxon>
        <taxon>Acetobacteraceae</taxon>
        <taxon>Gluconacetobacter</taxon>
    </lineage>
</organism>
<proteinExistence type="predicted"/>
<dbReference type="PANTHER" id="PTHR43044:SF1">
    <property type="entry name" value="QUINOL:CYTOCHROME C OXIDOREDUCTASE QUINONE-BINDING SUBUNIT 2"/>
    <property type="match status" value="1"/>
</dbReference>
<keyword evidence="1" id="KW-0812">Transmembrane</keyword>
<feature type="transmembrane region" description="Helical" evidence="1">
    <location>
        <begin position="7"/>
        <end position="25"/>
    </location>
</feature>
<feature type="transmembrane region" description="Helical" evidence="1">
    <location>
        <begin position="253"/>
        <end position="276"/>
    </location>
</feature>
<feature type="transmembrane region" description="Helical" evidence="1">
    <location>
        <begin position="173"/>
        <end position="200"/>
    </location>
</feature>
<feature type="transmembrane region" description="Helical" evidence="1">
    <location>
        <begin position="212"/>
        <end position="233"/>
    </location>
</feature>
<feature type="transmembrane region" description="Helical" evidence="1">
    <location>
        <begin position="69"/>
        <end position="90"/>
    </location>
</feature>
<dbReference type="RefSeq" id="WP_182955211.1">
    <property type="nucleotide sequence ID" value="NZ_JABEQM010000003.1"/>
</dbReference>
<evidence type="ECO:0000313" key="2">
    <source>
        <dbReference type="EMBL" id="MBB2200865.1"/>
    </source>
</evidence>
<name>A0A7W4K615_9PROT</name>
<feature type="transmembrane region" description="Helical" evidence="1">
    <location>
        <begin position="283"/>
        <end position="305"/>
    </location>
</feature>
<dbReference type="AlphaFoldDB" id="A0A7W4K615"/>
<dbReference type="EMBL" id="JABEQM010000003">
    <property type="protein sequence ID" value="MBB2200865.1"/>
    <property type="molecule type" value="Genomic_DNA"/>
</dbReference>
<keyword evidence="1" id="KW-1133">Transmembrane helix</keyword>
<dbReference type="Proteomes" id="UP000578030">
    <property type="component" value="Unassembled WGS sequence"/>
</dbReference>
<reference evidence="2 3" key="1">
    <citation type="submission" date="2020-04" db="EMBL/GenBank/DDBJ databases">
        <title>Description of novel Gluconacetobacter.</title>
        <authorList>
            <person name="Sombolestani A."/>
        </authorList>
    </citation>
    <scope>NUCLEOTIDE SEQUENCE [LARGE SCALE GENOMIC DNA]</scope>
    <source>
        <strain evidence="2 3">LMG 27802</strain>
    </source>
</reference>
<accession>A0A7W4K615</accession>
<keyword evidence="3" id="KW-1185">Reference proteome</keyword>
<feature type="transmembrane region" description="Helical" evidence="1">
    <location>
        <begin position="141"/>
        <end position="161"/>
    </location>
</feature>
<evidence type="ECO:0000313" key="3">
    <source>
        <dbReference type="Proteomes" id="UP000578030"/>
    </source>
</evidence>
<dbReference type="PANTHER" id="PTHR43044">
    <property type="match status" value="1"/>
</dbReference>
<comment type="caution">
    <text evidence="2">The sequence shown here is derived from an EMBL/GenBank/DDBJ whole genome shotgun (WGS) entry which is preliminary data.</text>
</comment>
<feature type="transmembrane region" description="Helical" evidence="1">
    <location>
        <begin position="31"/>
        <end position="57"/>
    </location>
</feature>
<feature type="transmembrane region" description="Helical" evidence="1">
    <location>
        <begin position="311"/>
        <end position="332"/>
    </location>
</feature>
<keyword evidence="1" id="KW-0472">Membrane</keyword>
<gene>
    <name evidence="2" type="ORF">HLH28_04615</name>
</gene>
<feature type="transmembrane region" description="Helical" evidence="1">
    <location>
        <begin position="110"/>
        <end position="134"/>
    </location>
</feature>